<dbReference type="EMBL" id="KZ679260">
    <property type="protein sequence ID" value="PTB42213.1"/>
    <property type="molecule type" value="Genomic_DNA"/>
</dbReference>
<keyword evidence="2" id="KW-1185">Reference proteome</keyword>
<sequence length="56" mass="6260">MAQRIVACYRWIKAAGGRSHLYAKISNKGTPYKKIPQEPTLVKGQDVFGDNTPLLE</sequence>
<gene>
    <name evidence="1" type="ORF">M441DRAFT_136592</name>
</gene>
<dbReference type="AlphaFoldDB" id="A0A2T3ZBM6"/>
<name>A0A2T3ZBM6_TRIA4</name>
<reference evidence="1 2" key="1">
    <citation type="submission" date="2016-07" db="EMBL/GenBank/DDBJ databases">
        <title>Multiple horizontal gene transfer events from other fungi enriched the ability of initially mycotrophic Trichoderma (Ascomycota) to feed on dead plant biomass.</title>
        <authorList>
            <consortium name="DOE Joint Genome Institute"/>
            <person name="Aerts A."/>
            <person name="Atanasova L."/>
            <person name="Chenthamara K."/>
            <person name="Zhang J."/>
            <person name="Grujic M."/>
            <person name="Henrissat B."/>
            <person name="Kuo A."/>
            <person name="Salamov A."/>
            <person name="Lipzen A."/>
            <person name="Labutti K."/>
            <person name="Barry K."/>
            <person name="Miao Y."/>
            <person name="Rahimi M.J."/>
            <person name="Shen Q."/>
            <person name="Grigoriev I.V."/>
            <person name="Kubicek C.P."/>
            <person name="Druzhinina I.S."/>
        </authorList>
    </citation>
    <scope>NUCLEOTIDE SEQUENCE [LARGE SCALE GENOMIC DNA]</scope>
    <source>
        <strain evidence="1 2">CBS 433.97</strain>
    </source>
</reference>
<dbReference type="Proteomes" id="UP000240493">
    <property type="component" value="Unassembled WGS sequence"/>
</dbReference>
<evidence type="ECO:0000313" key="2">
    <source>
        <dbReference type="Proteomes" id="UP000240493"/>
    </source>
</evidence>
<proteinExistence type="predicted"/>
<protein>
    <submittedName>
        <fullName evidence="1">Uncharacterized protein</fullName>
    </submittedName>
</protein>
<dbReference type="OrthoDB" id="4874108at2759"/>
<evidence type="ECO:0000313" key="1">
    <source>
        <dbReference type="EMBL" id="PTB42213.1"/>
    </source>
</evidence>
<organism evidence="1 2">
    <name type="scientific">Trichoderma asperellum (strain ATCC 204424 / CBS 433.97 / NBRC 101777)</name>
    <dbReference type="NCBI Taxonomy" id="1042311"/>
    <lineage>
        <taxon>Eukaryota</taxon>
        <taxon>Fungi</taxon>
        <taxon>Dikarya</taxon>
        <taxon>Ascomycota</taxon>
        <taxon>Pezizomycotina</taxon>
        <taxon>Sordariomycetes</taxon>
        <taxon>Hypocreomycetidae</taxon>
        <taxon>Hypocreales</taxon>
        <taxon>Hypocreaceae</taxon>
        <taxon>Trichoderma</taxon>
    </lineage>
</organism>
<accession>A0A2T3ZBM6</accession>